<dbReference type="InterPro" id="IPR018600">
    <property type="entry name" value="Phage_SP-beta_YonK"/>
</dbReference>
<proteinExistence type="predicted"/>
<dbReference type="RefSeq" id="WP_202651909.1">
    <property type="nucleotide sequence ID" value="NZ_JAESWB010000025.1"/>
</dbReference>
<keyword evidence="3" id="KW-1185">Reference proteome</keyword>
<evidence type="ECO:0000313" key="2">
    <source>
        <dbReference type="EMBL" id="MBL4950999.1"/>
    </source>
</evidence>
<reference evidence="2 3" key="1">
    <citation type="submission" date="2021-01" db="EMBL/GenBank/DDBJ databases">
        <title>Genome public.</title>
        <authorList>
            <person name="Liu C."/>
            <person name="Sun Q."/>
        </authorList>
    </citation>
    <scope>NUCLEOTIDE SEQUENCE [LARGE SCALE GENOMIC DNA]</scope>
    <source>
        <strain evidence="2 3">YIM B02564</strain>
    </source>
</reference>
<sequence length="63" mass="7172">MAKLYNSLNFKCAEISLDDNTITEITKDGEIVHNLSDVIALFKDKSMDITFEEAKDVVFNDEE</sequence>
<feature type="domain" description="Bacillus phage SPbeta YonK" evidence="1">
    <location>
        <begin position="1"/>
        <end position="57"/>
    </location>
</feature>
<dbReference type="Pfam" id="PF09642">
    <property type="entry name" value="YonK"/>
    <property type="match status" value="1"/>
</dbReference>
<evidence type="ECO:0000259" key="1">
    <source>
        <dbReference type="Pfam" id="PF09642"/>
    </source>
</evidence>
<evidence type="ECO:0000313" key="3">
    <source>
        <dbReference type="Proteomes" id="UP000623967"/>
    </source>
</evidence>
<dbReference type="EMBL" id="JAESWB010000025">
    <property type="protein sequence ID" value="MBL4950999.1"/>
    <property type="molecule type" value="Genomic_DNA"/>
</dbReference>
<organism evidence="2 3">
    <name type="scientific">Neobacillus paridis</name>
    <dbReference type="NCBI Taxonomy" id="2803862"/>
    <lineage>
        <taxon>Bacteria</taxon>
        <taxon>Bacillati</taxon>
        <taxon>Bacillota</taxon>
        <taxon>Bacilli</taxon>
        <taxon>Bacillales</taxon>
        <taxon>Bacillaceae</taxon>
        <taxon>Neobacillus</taxon>
    </lineage>
</organism>
<dbReference type="Gene3D" id="6.20.120.10">
    <property type="match status" value="1"/>
</dbReference>
<dbReference type="Proteomes" id="UP000623967">
    <property type="component" value="Unassembled WGS sequence"/>
</dbReference>
<dbReference type="InterPro" id="IPR037261">
    <property type="entry name" value="YonK_sf"/>
</dbReference>
<protein>
    <submittedName>
        <fullName evidence="2">YonK family protein</fullName>
    </submittedName>
</protein>
<comment type="caution">
    <text evidence="2">The sequence shown here is derived from an EMBL/GenBank/DDBJ whole genome shotgun (WGS) entry which is preliminary data.</text>
</comment>
<accession>A0ABS1TJS5</accession>
<gene>
    <name evidence="2" type="ORF">JK635_01935</name>
</gene>
<name>A0ABS1TJS5_9BACI</name>